<comment type="similarity">
    <text evidence="2 7">Belongs to the PqqB family.</text>
</comment>
<feature type="domain" description="Metallo-beta-lactamase" evidence="8">
    <location>
        <begin position="50"/>
        <end position="272"/>
    </location>
</feature>
<dbReference type="NCBIfam" id="TIGR02108">
    <property type="entry name" value="PQQ_syn_pqqB"/>
    <property type="match status" value="1"/>
</dbReference>
<comment type="pathway">
    <text evidence="1 7">Cofactor biosynthesis; pyrroloquinoline quinone biosynthesis.</text>
</comment>
<dbReference type="SUPFAM" id="SSF56281">
    <property type="entry name" value="Metallo-hydrolase/oxidoreductase"/>
    <property type="match status" value="1"/>
</dbReference>
<dbReference type="HAMAP" id="MF_00653">
    <property type="entry name" value="PQQ_syn_PqqB"/>
    <property type="match status" value="1"/>
</dbReference>
<dbReference type="Proteomes" id="UP001259982">
    <property type="component" value="Unassembled WGS sequence"/>
</dbReference>
<dbReference type="RefSeq" id="WP_311659870.1">
    <property type="nucleotide sequence ID" value="NZ_JAVRHY010000014.1"/>
</dbReference>
<evidence type="ECO:0000256" key="2">
    <source>
        <dbReference type="ARBA" id="ARBA00008481"/>
    </source>
</evidence>
<sequence length="305" mass="32857">MRVHVLGSAAGGGFPQWNCNSGNNQRFHEGAMRAQARNQSSITVSADGDNWVLINVSPDVRQQVIGFPGLRPAPGTRETGIAAIVLIDSQIDHTAGLLVLREGAPLNVWSTEPVREDLSTGLPLFKLLDHYCTVNWNEISLQQPEFRIPQAPGLAFRAIQLESAAPPYSPHRNDPDPNRGDNIGLLITDERTGGKLFYAPGLGKTGPGVADAMAAADCMLVDGSFFYEDEMVRMGVGTKPASAMGHLRQSGPGGMLELLGGYPDKRRVLIHINNTNPILDPDSPERAEVENAGVEVAYDGMDIEL</sequence>
<evidence type="ECO:0000256" key="4">
    <source>
        <dbReference type="ARBA" id="ARBA00022448"/>
    </source>
</evidence>
<evidence type="ECO:0000313" key="10">
    <source>
        <dbReference type="Proteomes" id="UP001259982"/>
    </source>
</evidence>
<name>A0ABU3BAD2_9GAMM</name>
<accession>A0ABU3BAD2</accession>
<organism evidence="9 10">
    <name type="scientific">Spectribacter acetivorans</name>
    <dbReference type="NCBI Taxonomy" id="3075603"/>
    <lineage>
        <taxon>Bacteria</taxon>
        <taxon>Pseudomonadati</taxon>
        <taxon>Pseudomonadota</taxon>
        <taxon>Gammaproteobacteria</taxon>
        <taxon>Salinisphaerales</taxon>
        <taxon>Salinisphaeraceae</taxon>
        <taxon>Spectribacter</taxon>
    </lineage>
</organism>
<keyword evidence="4 7" id="KW-0813">Transport</keyword>
<dbReference type="InterPro" id="IPR036866">
    <property type="entry name" value="RibonucZ/Hydroxyglut_hydro"/>
</dbReference>
<evidence type="ECO:0000256" key="3">
    <source>
        <dbReference type="ARBA" id="ARBA00015084"/>
    </source>
</evidence>
<dbReference type="Pfam" id="PF12706">
    <property type="entry name" value="Lactamase_B_2"/>
    <property type="match status" value="1"/>
</dbReference>
<dbReference type="InterPro" id="IPR011842">
    <property type="entry name" value="PQQ_synth_PqqB"/>
</dbReference>
<protein>
    <recommendedName>
        <fullName evidence="3 7">Coenzyme PQQ synthesis protein B</fullName>
    </recommendedName>
    <alternativeName>
        <fullName evidence="6 7">Pyrroloquinoline quinone biosynthesis protein B</fullName>
    </alternativeName>
</protein>
<dbReference type="EMBL" id="JAVRHY010000014">
    <property type="protein sequence ID" value="MDT0619436.1"/>
    <property type="molecule type" value="Genomic_DNA"/>
</dbReference>
<evidence type="ECO:0000256" key="7">
    <source>
        <dbReference type="HAMAP-Rule" id="MF_00653"/>
    </source>
</evidence>
<dbReference type="Gene3D" id="3.60.15.10">
    <property type="entry name" value="Ribonuclease Z/Hydroxyacylglutathione hydrolase-like"/>
    <property type="match status" value="1"/>
</dbReference>
<proteinExistence type="inferred from homology"/>
<keyword evidence="5 7" id="KW-0884">PQQ biosynthesis</keyword>
<evidence type="ECO:0000256" key="5">
    <source>
        <dbReference type="ARBA" id="ARBA00022905"/>
    </source>
</evidence>
<comment type="function">
    <text evidence="7">May be involved in the transport of PQQ or its precursor to the periplasm.</text>
</comment>
<evidence type="ECO:0000313" key="9">
    <source>
        <dbReference type="EMBL" id="MDT0619436.1"/>
    </source>
</evidence>
<evidence type="ECO:0000259" key="8">
    <source>
        <dbReference type="Pfam" id="PF12706"/>
    </source>
</evidence>
<dbReference type="InterPro" id="IPR001279">
    <property type="entry name" value="Metallo-B-lactamas"/>
</dbReference>
<keyword evidence="10" id="KW-1185">Reference proteome</keyword>
<dbReference type="CDD" id="cd16274">
    <property type="entry name" value="PQQB-like_MBL-fold"/>
    <property type="match status" value="1"/>
</dbReference>
<evidence type="ECO:0000256" key="6">
    <source>
        <dbReference type="ARBA" id="ARBA00030966"/>
    </source>
</evidence>
<evidence type="ECO:0000256" key="1">
    <source>
        <dbReference type="ARBA" id="ARBA00004886"/>
    </source>
</evidence>
<gene>
    <name evidence="7 9" type="primary">pqqB</name>
    <name evidence="9" type="ORF">RM531_13240</name>
</gene>
<comment type="caution">
    <text evidence="9">The sequence shown here is derived from an EMBL/GenBank/DDBJ whole genome shotgun (WGS) entry which is preliminary data.</text>
</comment>
<reference evidence="9 10" key="1">
    <citation type="submission" date="2023-09" db="EMBL/GenBank/DDBJ databases">
        <authorList>
            <person name="Rey-Velasco X."/>
        </authorList>
    </citation>
    <scope>NUCLEOTIDE SEQUENCE [LARGE SCALE GENOMIC DNA]</scope>
    <source>
        <strain evidence="9 10">P385</strain>
    </source>
</reference>